<dbReference type="Proteomes" id="UP000626244">
    <property type="component" value="Unassembled WGS sequence"/>
</dbReference>
<dbReference type="RefSeq" id="WP_087997805.1">
    <property type="nucleotide sequence ID" value="NZ_BMHB01000001.1"/>
</dbReference>
<accession>A0A8J3ALU6</accession>
<reference evidence="5" key="1">
    <citation type="journal article" date="2019" name="Int. J. Syst. Evol. Microbiol.">
        <title>The Global Catalogue of Microorganisms (GCM) 10K type strain sequencing project: providing services to taxonomists for standard genome sequencing and annotation.</title>
        <authorList>
            <consortium name="The Broad Institute Genomics Platform"/>
            <consortium name="The Broad Institute Genome Sequencing Center for Infectious Disease"/>
            <person name="Wu L."/>
            <person name="Ma J."/>
        </authorList>
    </citation>
    <scope>NUCLEOTIDE SEQUENCE [LARGE SCALE GENOMIC DNA]</scope>
    <source>
        <strain evidence="5">CGMCC 1.14993</strain>
    </source>
</reference>
<evidence type="ECO:0000256" key="2">
    <source>
        <dbReference type="SAM" id="SignalP"/>
    </source>
</evidence>
<feature type="chain" id="PRO_5035195884" description="WxL domain-containing protein" evidence="2">
    <location>
        <begin position="26"/>
        <end position="237"/>
    </location>
</feature>
<gene>
    <name evidence="4" type="ORF">GCM10007380_14340</name>
</gene>
<feature type="region of interest" description="Disordered" evidence="1">
    <location>
        <begin position="41"/>
        <end position="67"/>
    </location>
</feature>
<organism evidence="4 5">
    <name type="scientific">Gottfriedia solisilvae</name>
    <dbReference type="NCBI Taxonomy" id="1516104"/>
    <lineage>
        <taxon>Bacteria</taxon>
        <taxon>Bacillati</taxon>
        <taxon>Bacillota</taxon>
        <taxon>Bacilli</taxon>
        <taxon>Bacillales</taxon>
        <taxon>Bacillaceae</taxon>
        <taxon>Gottfriedia</taxon>
    </lineage>
</organism>
<dbReference type="OrthoDB" id="2356942at2"/>
<evidence type="ECO:0000256" key="1">
    <source>
        <dbReference type="SAM" id="MobiDB-lite"/>
    </source>
</evidence>
<protein>
    <recommendedName>
        <fullName evidence="3">WxL domain-containing protein</fullName>
    </recommendedName>
</protein>
<dbReference type="AlphaFoldDB" id="A0A8J3ALU6"/>
<feature type="signal peptide" evidence="2">
    <location>
        <begin position="1"/>
        <end position="25"/>
    </location>
</feature>
<proteinExistence type="predicted"/>
<dbReference type="EMBL" id="BMHB01000001">
    <property type="protein sequence ID" value="GGI12723.1"/>
    <property type="molecule type" value="Genomic_DNA"/>
</dbReference>
<dbReference type="Pfam" id="PF13731">
    <property type="entry name" value="WxL"/>
    <property type="match status" value="1"/>
</dbReference>
<feature type="domain" description="WxL" evidence="3">
    <location>
        <begin position="29"/>
        <end position="235"/>
    </location>
</feature>
<evidence type="ECO:0000313" key="4">
    <source>
        <dbReference type="EMBL" id="GGI12723.1"/>
    </source>
</evidence>
<keyword evidence="5" id="KW-1185">Reference proteome</keyword>
<name>A0A8J3ALU6_9BACI</name>
<evidence type="ECO:0000313" key="5">
    <source>
        <dbReference type="Proteomes" id="UP000626244"/>
    </source>
</evidence>
<keyword evidence="2" id="KW-0732">Signal</keyword>
<evidence type="ECO:0000259" key="3">
    <source>
        <dbReference type="Pfam" id="PF13731"/>
    </source>
</evidence>
<dbReference type="InterPro" id="IPR027994">
    <property type="entry name" value="WxL_dom"/>
</dbReference>
<comment type="caution">
    <text evidence="4">The sequence shown here is derived from an EMBL/GenBank/DDBJ whole genome shotgun (WGS) entry which is preliminary data.</text>
</comment>
<sequence>MKITRLTFITVFAFSSLVGVNHSYAAGEESAGSSKAAITFTAGSGPVEPSNPTNPTNPLFPGGPTDPTDVPTGNTGPLTLDYVSSVEFGSHEISNTTVAYSATSKKPFIQVSDRRGTGAGWSVIAKASKFTNGTIETLPGAVLSFKNATVNSIGTGNSPSAVQTVALSTDGSTASSVVSASTGTGLGTWLTSWLGINPDVKDGELNNNVTLTIPAGSATVGNHEATITWTLTDAPGV</sequence>